<dbReference type="Pfam" id="PF00450">
    <property type="entry name" value="Peptidase_S10"/>
    <property type="match status" value="2"/>
</dbReference>
<reference evidence="19" key="1">
    <citation type="journal article" date="2022" name="New Phytol.">
        <title>Evolutionary transition to the ectomycorrhizal habit in the genomes of a hyperdiverse lineage of mushroom-forming fungi.</title>
        <authorList>
            <person name="Looney B."/>
            <person name="Miyauchi S."/>
            <person name="Morin E."/>
            <person name="Drula E."/>
            <person name="Courty P.E."/>
            <person name="Kohler A."/>
            <person name="Kuo A."/>
            <person name="LaButti K."/>
            <person name="Pangilinan J."/>
            <person name="Lipzen A."/>
            <person name="Riley R."/>
            <person name="Andreopoulos W."/>
            <person name="He G."/>
            <person name="Johnson J."/>
            <person name="Nolan M."/>
            <person name="Tritt A."/>
            <person name="Barry K.W."/>
            <person name="Grigoriev I.V."/>
            <person name="Nagy L.G."/>
            <person name="Hibbett D."/>
            <person name="Henrissat B."/>
            <person name="Matheny P.B."/>
            <person name="Labbe J."/>
            <person name="Martin F.M."/>
        </authorList>
    </citation>
    <scope>NUCLEOTIDE SEQUENCE</scope>
    <source>
        <strain evidence="19">BPL690</strain>
    </source>
</reference>
<name>A0AAD4M4J5_9AGAM</name>
<comment type="subcellular location">
    <subcellularLocation>
        <location evidence="2">Golgi apparatus</location>
        <location evidence="2">trans-Golgi network membrane</location>
        <topology evidence="2">Single-pass type I membrane protein</topology>
    </subcellularLocation>
</comment>
<feature type="compositionally biased region" description="Low complexity" evidence="18">
    <location>
        <begin position="61"/>
        <end position="91"/>
    </location>
</feature>
<gene>
    <name evidence="19" type="ORF">B0F90DRAFT_1817751</name>
</gene>
<dbReference type="InterPro" id="IPR029058">
    <property type="entry name" value="AB_hydrolase_fold"/>
</dbReference>
<evidence type="ECO:0000256" key="17">
    <source>
        <dbReference type="ARBA" id="ARBA00042717"/>
    </source>
</evidence>
<evidence type="ECO:0000256" key="14">
    <source>
        <dbReference type="ARBA" id="ARBA00038895"/>
    </source>
</evidence>
<proteinExistence type="inferred from homology"/>
<keyword evidence="11" id="KW-0333">Golgi apparatus</keyword>
<protein>
    <recommendedName>
        <fullName evidence="16">Pheromone-processing carboxypeptidase KEX1</fullName>
        <ecNumber evidence="14">3.4.16.6</ecNumber>
    </recommendedName>
    <alternativeName>
        <fullName evidence="17">Carboxypeptidase D</fullName>
    </alternativeName>
    <alternativeName>
        <fullName evidence="15">Pheromone-processing carboxypeptidase kex1</fullName>
    </alternativeName>
</protein>
<evidence type="ECO:0000256" key="13">
    <source>
        <dbReference type="ARBA" id="ARBA00023180"/>
    </source>
</evidence>
<keyword evidence="7" id="KW-0053">Apoptosis</keyword>
<evidence type="ECO:0000256" key="3">
    <source>
        <dbReference type="ARBA" id="ARBA00009431"/>
    </source>
</evidence>
<dbReference type="Gene3D" id="3.40.50.1820">
    <property type="entry name" value="alpha/beta hydrolase"/>
    <property type="match status" value="1"/>
</dbReference>
<dbReference type="InterPro" id="IPR001563">
    <property type="entry name" value="Peptidase_S10"/>
</dbReference>
<evidence type="ECO:0000256" key="18">
    <source>
        <dbReference type="SAM" id="MobiDB-lite"/>
    </source>
</evidence>
<evidence type="ECO:0000256" key="12">
    <source>
        <dbReference type="ARBA" id="ARBA00023136"/>
    </source>
</evidence>
<evidence type="ECO:0000256" key="9">
    <source>
        <dbReference type="ARBA" id="ARBA00022801"/>
    </source>
</evidence>
<evidence type="ECO:0000256" key="5">
    <source>
        <dbReference type="ARBA" id="ARBA00022670"/>
    </source>
</evidence>
<accession>A0AAD4M4J5</accession>
<organism evidence="19 20">
    <name type="scientific">Multifurca ochricompacta</name>
    <dbReference type="NCBI Taxonomy" id="376703"/>
    <lineage>
        <taxon>Eukaryota</taxon>
        <taxon>Fungi</taxon>
        <taxon>Dikarya</taxon>
        <taxon>Basidiomycota</taxon>
        <taxon>Agaricomycotina</taxon>
        <taxon>Agaricomycetes</taxon>
        <taxon>Russulales</taxon>
        <taxon>Russulaceae</taxon>
        <taxon>Multifurca</taxon>
    </lineage>
</organism>
<keyword evidence="10" id="KW-1133">Transmembrane helix</keyword>
<evidence type="ECO:0000256" key="7">
    <source>
        <dbReference type="ARBA" id="ARBA00022703"/>
    </source>
</evidence>
<evidence type="ECO:0000256" key="4">
    <source>
        <dbReference type="ARBA" id="ARBA00022645"/>
    </source>
</evidence>
<dbReference type="GO" id="GO:0005794">
    <property type="term" value="C:Golgi apparatus"/>
    <property type="evidence" value="ECO:0007669"/>
    <property type="project" value="UniProtKB-SubCell"/>
</dbReference>
<evidence type="ECO:0000256" key="1">
    <source>
        <dbReference type="ARBA" id="ARBA00001003"/>
    </source>
</evidence>
<dbReference type="PANTHER" id="PTHR11802">
    <property type="entry name" value="SERINE PROTEASE FAMILY S10 SERINE CARBOXYPEPTIDASE"/>
    <property type="match status" value="1"/>
</dbReference>
<dbReference type="AlphaFoldDB" id="A0AAD4M4J5"/>
<sequence>MVLSFKGINPVAVLSLILSCQPLLRGRVHVAAAAAATATTGATPFSSSHLGPTSLGPPAPSSNAVATSSAPASNNTSTSGSVMPTSSVPAVVAPPPLKPGQLSSSFPQNSTVTSGITFDPSWQEFYLVTQGLPNITFPLGNNYAGNLPVGRPGHPNNTLFFWGFENRVGSLTVPAGQIQLSPWLIWLGGGGGPGSSSLFTSMIGNGPMLLHPDFTISQNPKSLSSLVDTFWVDQPGKCLSLICFIAIGTGFSTVDSNGYAKDENDVASDFIGFLSNLVKVFPSLATRPLYLAGEDYAGVYISYISKALLTSSNPPVILEKVAIGNGLLDDISVSTNIATINVIESFPQLIKFDQTVFKSFQSKSHLCGYDVNLTYPQQSPLPPVQPSPLLSSLWTAFGSRAQTTGLLQRRNANGQSHSLTGQLDPYYQCSIFDELFDYAANFSFPWAPGVFDLFDVADAVNPQPSIDGGIYFNSLQVRGALHAPFSKNWTSMDQYPFGSTLNSSSSANFFGDPSPPPVTFFNDLVSAAMSKNVEIILYSSANNAIAHHRSLEILIQNTTFGGTQGFTRKPSTPWVDDHGNVAGIVHQERGILYALFDSVGSLTPFANPTAAYTFFREFVLNSNATGSITIDSNDKLAVLGGEDPNVADDAPRIASEIFLGAGVTQSTLIAPSATVVAWRSFLNNATGTPTNANSGTERLPWSAGMWLSALCTLCFAFAF</sequence>
<evidence type="ECO:0000256" key="15">
    <source>
        <dbReference type="ARBA" id="ARBA00040403"/>
    </source>
</evidence>
<dbReference type="EMBL" id="WTXG01000019">
    <property type="protein sequence ID" value="KAI0300162.1"/>
    <property type="molecule type" value="Genomic_DNA"/>
</dbReference>
<keyword evidence="12" id="KW-0472">Membrane</keyword>
<evidence type="ECO:0000313" key="20">
    <source>
        <dbReference type="Proteomes" id="UP001203297"/>
    </source>
</evidence>
<comment type="similarity">
    <text evidence="3">Belongs to the peptidase S10 family.</text>
</comment>
<dbReference type="GO" id="GO:0006508">
    <property type="term" value="P:proteolysis"/>
    <property type="evidence" value="ECO:0007669"/>
    <property type="project" value="UniProtKB-KW"/>
</dbReference>
<comment type="caution">
    <text evidence="19">The sequence shown here is derived from an EMBL/GenBank/DDBJ whole genome shotgun (WGS) entry which is preliminary data.</text>
</comment>
<feature type="region of interest" description="Disordered" evidence="18">
    <location>
        <begin position="42"/>
        <end position="94"/>
    </location>
</feature>
<evidence type="ECO:0000256" key="16">
    <source>
        <dbReference type="ARBA" id="ARBA00040628"/>
    </source>
</evidence>
<evidence type="ECO:0000256" key="2">
    <source>
        <dbReference type="ARBA" id="ARBA00004393"/>
    </source>
</evidence>
<dbReference type="SUPFAM" id="SSF53474">
    <property type="entry name" value="alpha/beta-Hydrolases"/>
    <property type="match status" value="1"/>
</dbReference>
<evidence type="ECO:0000256" key="11">
    <source>
        <dbReference type="ARBA" id="ARBA00023034"/>
    </source>
</evidence>
<evidence type="ECO:0000313" key="19">
    <source>
        <dbReference type="EMBL" id="KAI0300162.1"/>
    </source>
</evidence>
<comment type="catalytic activity">
    <reaction evidence="1">
        <text>Preferential release of a C-terminal arginine or lysine residue.</text>
        <dbReference type="EC" id="3.4.16.6"/>
    </reaction>
</comment>
<keyword evidence="13" id="KW-0325">Glycoprotein</keyword>
<keyword evidence="8" id="KW-0732">Signal</keyword>
<dbReference type="PROSITE" id="PS51257">
    <property type="entry name" value="PROKAR_LIPOPROTEIN"/>
    <property type="match status" value="1"/>
</dbReference>
<keyword evidence="5" id="KW-0645">Protease</keyword>
<keyword evidence="6" id="KW-0812">Transmembrane</keyword>
<dbReference type="Proteomes" id="UP001203297">
    <property type="component" value="Unassembled WGS sequence"/>
</dbReference>
<evidence type="ECO:0000256" key="8">
    <source>
        <dbReference type="ARBA" id="ARBA00022729"/>
    </source>
</evidence>
<dbReference type="EC" id="3.4.16.6" evidence="14"/>
<dbReference type="GO" id="GO:0004185">
    <property type="term" value="F:serine-type carboxypeptidase activity"/>
    <property type="evidence" value="ECO:0007669"/>
    <property type="project" value="UniProtKB-EC"/>
</dbReference>
<dbReference type="GO" id="GO:0006915">
    <property type="term" value="P:apoptotic process"/>
    <property type="evidence" value="ECO:0007669"/>
    <property type="project" value="UniProtKB-KW"/>
</dbReference>
<evidence type="ECO:0000256" key="10">
    <source>
        <dbReference type="ARBA" id="ARBA00022989"/>
    </source>
</evidence>
<dbReference type="PANTHER" id="PTHR11802:SF190">
    <property type="entry name" value="PHEROMONE-PROCESSING CARBOXYPEPTIDASE KEX1"/>
    <property type="match status" value="1"/>
</dbReference>
<keyword evidence="4" id="KW-0121">Carboxypeptidase</keyword>
<keyword evidence="20" id="KW-1185">Reference proteome</keyword>
<evidence type="ECO:0000256" key="6">
    <source>
        <dbReference type="ARBA" id="ARBA00022692"/>
    </source>
</evidence>
<keyword evidence="9 19" id="KW-0378">Hydrolase</keyword>